<evidence type="ECO:0000259" key="2">
    <source>
        <dbReference type="Pfam" id="PF24893"/>
    </source>
</evidence>
<sequence length="611" mass="69128">MSHKILLVLCIFLFCALGNGVLGLIPSITQIPTDQALKSYINIDLCRQKYLLHLTDAPEIEVPNFQDLSNPIVVMSSVTTFNRGAGEFYITLLVNQVVSAEGTYPINLSLEYPNGTFYDFGPILQQECVYLPSSLTYTPFDDKLKIPRVYPENNKMVFSILVHNIDRAINYHPRDINCGIYYCEIYGSSVWNQFDIFVDIPTFTVPLGVATPITAIFQGNSDYQFSIYPPFNSSFVTPTTVQTQSLTAEMSEYLPNYYSINTETAPLKEFSFIGFSSSLFSYLSDLNSMVFYQDSTKKCSLHWNHYMKDQFTNIYQGFSINNNDIISFGPDSTNYLSYKEPSNFFEKQTSFPSTVGPYTLLTLFGSEMYNPKMNRKISQGFGSFLSERIVQYPMGFYRLNGKRGNFNFSFLVSKYYLGGSNFDIIYTTSTLGLLPGQGSTPDTIAPILVEVNYVPLDNELIHVICKVTDNLSGVVNIYFYDLYDNVITFMTLQNLVSGVSTDGSFEIVVNPLIYSTVAKVMIQDAAGNSDEFYSSDIITLPYPPSWLYSAKILDQIQPLFTNQYKGLISIYQLTLIQFSENNLNLLQPKTIVMSLNFTDSHPLITPYIKFA</sequence>
<gene>
    <name evidence="3" type="ORF">CYY_010533</name>
</gene>
<dbReference type="Pfam" id="PF24893">
    <property type="entry name" value="DUF7743"/>
    <property type="match status" value="1"/>
</dbReference>
<dbReference type="AlphaFoldDB" id="A0A8J4PJ54"/>
<dbReference type="EMBL" id="AJWJ01001176">
    <property type="protein sequence ID" value="KAF2068140.1"/>
    <property type="molecule type" value="Genomic_DNA"/>
</dbReference>
<accession>A0A8J4PJ54</accession>
<keyword evidence="4" id="KW-1185">Reference proteome</keyword>
<dbReference type="InterPro" id="IPR056645">
    <property type="entry name" value="DUF7743"/>
</dbReference>
<keyword evidence="1" id="KW-0732">Signal</keyword>
<proteinExistence type="predicted"/>
<dbReference type="Proteomes" id="UP000695562">
    <property type="component" value="Unassembled WGS sequence"/>
</dbReference>
<comment type="caution">
    <text evidence="3">The sequence shown here is derived from an EMBL/GenBank/DDBJ whole genome shotgun (WGS) entry which is preliminary data.</text>
</comment>
<protein>
    <recommendedName>
        <fullName evidence="2">DUF7743 domain-containing protein</fullName>
    </recommendedName>
</protein>
<evidence type="ECO:0000256" key="1">
    <source>
        <dbReference type="SAM" id="SignalP"/>
    </source>
</evidence>
<organism evidence="3 4">
    <name type="scientific">Polysphondylium violaceum</name>
    <dbReference type="NCBI Taxonomy" id="133409"/>
    <lineage>
        <taxon>Eukaryota</taxon>
        <taxon>Amoebozoa</taxon>
        <taxon>Evosea</taxon>
        <taxon>Eumycetozoa</taxon>
        <taxon>Dictyostelia</taxon>
        <taxon>Dictyosteliales</taxon>
        <taxon>Dictyosteliaceae</taxon>
        <taxon>Polysphondylium</taxon>
    </lineage>
</organism>
<feature type="domain" description="DUF7743" evidence="2">
    <location>
        <begin position="440"/>
        <end position="556"/>
    </location>
</feature>
<feature type="chain" id="PRO_5035237935" description="DUF7743 domain-containing protein" evidence="1">
    <location>
        <begin position="19"/>
        <end position="611"/>
    </location>
</feature>
<evidence type="ECO:0000313" key="4">
    <source>
        <dbReference type="Proteomes" id="UP000695562"/>
    </source>
</evidence>
<reference evidence="3" key="1">
    <citation type="submission" date="2020-01" db="EMBL/GenBank/DDBJ databases">
        <title>Development of genomics and gene disruption for Polysphondylium violaceum indicates a role for the polyketide synthase stlB in stalk morphogenesis.</title>
        <authorList>
            <person name="Narita B."/>
            <person name="Kawabe Y."/>
            <person name="Kin K."/>
            <person name="Saito T."/>
            <person name="Gibbs R."/>
            <person name="Kuspa A."/>
            <person name="Muzny D."/>
            <person name="Queller D."/>
            <person name="Richards S."/>
            <person name="Strassman J."/>
            <person name="Sucgang R."/>
            <person name="Worley K."/>
            <person name="Schaap P."/>
        </authorList>
    </citation>
    <scope>NUCLEOTIDE SEQUENCE</scope>
    <source>
        <strain evidence="3">QSvi11</strain>
    </source>
</reference>
<feature type="signal peptide" evidence="1">
    <location>
        <begin position="1"/>
        <end position="18"/>
    </location>
</feature>
<name>A0A8J4PJ54_9MYCE</name>
<feature type="non-terminal residue" evidence="3">
    <location>
        <position position="1"/>
    </location>
</feature>
<evidence type="ECO:0000313" key="3">
    <source>
        <dbReference type="EMBL" id="KAF2068140.1"/>
    </source>
</evidence>